<name>A0A916V0G4_9BURK</name>
<dbReference type="InterPro" id="IPR036010">
    <property type="entry name" value="2Fe-2S_ferredoxin-like_sf"/>
</dbReference>
<dbReference type="RefSeq" id="WP_188569115.1">
    <property type="nucleotide sequence ID" value="NZ_BMED01000007.1"/>
</dbReference>
<dbReference type="InterPro" id="IPR039261">
    <property type="entry name" value="FNR_nucleotide-bd"/>
</dbReference>
<keyword evidence="5" id="KW-0274">FAD</keyword>
<dbReference type="PANTHER" id="PTHR47354">
    <property type="entry name" value="NADH OXIDOREDUCTASE HCR"/>
    <property type="match status" value="1"/>
</dbReference>
<evidence type="ECO:0000259" key="10">
    <source>
        <dbReference type="PROSITE" id="PS51085"/>
    </source>
</evidence>
<keyword evidence="13" id="KW-1185">Reference proteome</keyword>
<evidence type="ECO:0000256" key="9">
    <source>
        <dbReference type="ARBA" id="ARBA00034078"/>
    </source>
</evidence>
<dbReference type="Gene3D" id="2.40.30.10">
    <property type="entry name" value="Translation factors"/>
    <property type="match status" value="1"/>
</dbReference>
<dbReference type="GO" id="GO:0016491">
    <property type="term" value="F:oxidoreductase activity"/>
    <property type="evidence" value="ECO:0007669"/>
    <property type="project" value="UniProtKB-KW"/>
</dbReference>
<dbReference type="InterPro" id="IPR008333">
    <property type="entry name" value="Cbr1-like_FAD-bd_dom"/>
</dbReference>
<dbReference type="Pfam" id="PF00175">
    <property type="entry name" value="NAD_binding_1"/>
    <property type="match status" value="1"/>
</dbReference>
<dbReference type="InterPro" id="IPR011884">
    <property type="entry name" value="PaaE"/>
</dbReference>
<keyword evidence="2" id="KW-0285">Flavoprotein</keyword>
<dbReference type="Proteomes" id="UP000637423">
    <property type="component" value="Unassembled WGS sequence"/>
</dbReference>
<dbReference type="CDD" id="cd00207">
    <property type="entry name" value="fer2"/>
    <property type="match status" value="1"/>
</dbReference>
<dbReference type="InterPro" id="IPR017938">
    <property type="entry name" value="Riboflavin_synthase-like_b-brl"/>
</dbReference>
<reference evidence="12" key="1">
    <citation type="journal article" date="2014" name="Int. J. Syst. Evol. Microbiol.">
        <title>Complete genome sequence of Corynebacterium casei LMG S-19264T (=DSM 44701T), isolated from a smear-ripened cheese.</title>
        <authorList>
            <consortium name="US DOE Joint Genome Institute (JGI-PGF)"/>
            <person name="Walter F."/>
            <person name="Albersmeier A."/>
            <person name="Kalinowski J."/>
            <person name="Ruckert C."/>
        </authorList>
    </citation>
    <scope>NUCLEOTIDE SEQUENCE</scope>
    <source>
        <strain evidence="12">CGMCC 1.10998</strain>
    </source>
</reference>
<evidence type="ECO:0000313" key="13">
    <source>
        <dbReference type="Proteomes" id="UP000637423"/>
    </source>
</evidence>
<keyword evidence="3" id="KW-0001">2Fe-2S</keyword>
<comment type="cofactor">
    <cofactor evidence="1">
        <name>FAD</name>
        <dbReference type="ChEBI" id="CHEBI:57692"/>
    </cofactor>
</comment>
<dbReference type="PANTHER" id="PTHR47354:SF8">
    <property type="entry name" value="1,2-PHENYLACETYL-COA EPOXIDASE, SUBUNIT E"/>
    <property type="match status" value="1"/>
</dbReference>
<dbReference type="Pfam" id="PF00111">
    <property type="entry name" value="Fer2"/>
    <property type="match status" value="1"/>
</dbReference>
<dbReference type="SUPFAM" id="SSF54292">
    <property type="entry name" value="2Fe-2S ferredoxin-like"/>
    <property type="match status" value="1"/>
</dbReference>
<accession>A0A916V0G4</accession>
<evidence type="ECO:0000259" key="11">
    <source>
        <dbReference type="PROSITE" id="PS51384"/>
    </source>
</evidence>
<reference evidence="12" key="2">
    <citation type="submission" date="2020-09" db="EMBL/GenBank/DDBJ databases">
        <authorList>
            <person name="Sun Q."/>
            <person name="Zhou Y."/>
        </authorList>
    </citation>
    <scope>NUCLEOTIDE SEQUENCE</scope>
    <source>
        <strain evidence="12">CGMCC 1.10998</strain>
    </source>
</reference>
<sequence length="361" mass="39799">MTPHFHTLSIREARRETRDAVSLSFSVPVELRQHYRYTQGQFLTLRTQLDGQEVRRAYSICSSVDEYQQTGTLRVAIKQVDGGQFSQFAQALKTGDLLEVMPPDGRFFTELLPGSARHHVAFAAGSGITPVLSIIKTTLASEPLSRFTLIFGNRNAESILFCEELEDLKDRYLDRFTLHHVLSRAPNEIELHHGRIDADKMAVLLPLIPVEGIHHAYICGPNDMIDCVESSLLAAGMPKASIHTERFGMPATKPAAAAPITETANDANTVPLTVILDGKRHALRLPRQGASVLDVALQAGLDLPYACKGGVCCTCRAKLMEGDVAMEKNYTLEGWEVAQGFVLTCQSHPRSDSVTVSFDER</sequence>
<evidence type="ECO:0000313" key="12">
    <source>
        <dbReference type="EMBL" id="GGC98433.1"/>
    </source>
</evidence>
<evidence type="ECO:0000256" key="7">
    <source>
        <dbReference type="ARBA" id="ARBA00023004"/>
    </source>
</evidence>
<dbReference type="InterPro" id="IPR001041">
    <property type="entry name" value="2Fe-2S_ferredoxin-type"/>
</dbReference>
<gene>
    <name evidence="12" type="primary">paaE</name>
    <name evidence="12" type="ORF">GCM10011396_52510</name>
</gene>
<proteinExistence type="predicted"/>
<feature type="domain" description="2Fe-2S ferredoxin-type" evidence="10">
    <location>
        <begin position="270"/>
        <end position="361"/>
    </location>
</feature>
<dbReference type="PROSITE" id="PS51384">
    <property type="entry name" value="FAD_FR"/>
    <property type="match status" value="1"/>
</dbReference>
<evidence type="ECO:0000256" key="3">
    <source>
        <dbReference type="ARBA" id="ARBA00022714"/>
    </source>
</evidence>
<dbReference type="GO" id="GO:0050660">
    <property type="term" value="F:flavin adenine dinucleotide binding"/>
    <property type="evidence" value="ECO:0007669"/>
    <property type="project" value="TreeGrafter"/>
</dbReference>
<dbReference type="AlphaFoldDB" id="A0A916V0G4"/>
<dbReference type="InterPro" id="IPR012675">
    <property type="entry name" value="Beta-grasp_dom_sf"/>
</dbReference>
<dbReference type="PRINTS" id="PR00406">
    <property type="entry name" value="CYTB5RDTASE"/>
</dbReference>
<evidence type="ECO:0000256" key="5">
    <source>
        <dbReference type="ARBA" id="ARBA00022827"/>
    </source>
</evidence>
<dbReference type="InterPro" id="IPR050415">
    <property type="entry name" value="MRET"/>
</dbReference>
<dbReference type="CDD" id="cd06214">
    <property type="entry name" value="PA_degradation_oxidoreductase_like"/>
    <property type="match status" value="1"/>
</dbReference>
<keyword evidence="6" id="KW-0560">Oxidoreductase</keyword>
<dbReference type="InterPro" id="IPR017927">
    <property type="entry name" value="FAD-bd_FR_type"/>
</dbReference>
<dbReference type="PROSITE" id="PS51085">
    <property type="entry name" value="2FE2S_FER_2"/>
    <property type="match status" value="1"/>
</dbReference>
<dbReference type="EMBL" id="BMED01000007">
    <property type="protein sequence ID" value="GGC98433.1"/>
    <property type="molecule type" value="Genomic_DNA"/>
</dbReference>
<evidence type="ECO:0000256" key="8">
    <source>
        <dbReference type="ARBA" id="ARBA00023014"/>
    </source>
</evidence>
<dbReference type="InterPro" id="IPR001709">
    <property type="entry name" value="Flavoprot_Pyr_Nucl_cyt_Rdtase"/>
</dbReference>
<protein>
    <submittedName>
        <fullName evidence="12">Phenylacetic acid degradation protein</fullName>
    </submittedName>
</protein>
<dbReference type="Gene3D" id="3.40.50.80">
    <property type="entry name" value="Nucleotide-binding domain of ferredoxin-NADP reductase (FNR) module"/>
    <property type="match status" value="1"/>
</dbReference>
<organism evidence="12 13">
    <name type="scientific">Undibacterium terreum</name>
    <dbReference type="NCBI Taxonomy" id="1224302"/>
    <lineage>
        <taxon>Bacteria</taxon>
        <taxon>Pseudomonadati</taxon>
        <taxon>Pseudomonadota</taxon>
        <taxon>Betaproteobacteria</taxon>
        <taxon>Burkholderiales</taxon>
        <taxon>Oxalobacteraceae</taxon>
        <taxon>Undibacterium</taxon>
    </lineage>
</organism>
<dbReference type="NCBIfam" id="TIGR02160">
    <property type="entry name" value="PA_CoA_Oxy5"/>
    <property type="match status" value="1"/>
</dbReference>
<evidence type="ECO:0000256" key="1">
    <source>
        <dbReference type="ARBA" id="ARBA00001974"/>
    </source>
</evidence>
<dbReference type="SUPFAM" id="SSF63380">
    <property type="entry name" value="Riboflavin synthase domain-like"/>
    <property type="match status" value="1"/>
</dbReference>
<dbReference type="InterPro" id="IPR001433">
    <property type="entry name" value="OxRdtase_FAD/NAD-bd"/>
</dbReference>
<keyword evidence="8" id="KW-0411">Iron-sulfur</keyword>
<evidence type="ECO:0000256" key="2">
    <source>
        <dbReference type="ARBA" id="ARBA00022630"/>
    </source>
</evidence>
<dbReference type="GO" id="GO:0051537">
    <property type="term" value="F:2 iron, 2 sulfur cluster binding"/>
    <property type="evidence" value="ECO:0007669"/>
    <property type="project" value="UniProtKB-KW"/>
</dbReference>
<dbReference type="SUPFAM" id="SSF52343">
    <property type="entry name" value="Ferredoxin reductase-like, C-terminal NADP-linked domain"/>
    <property type="match status" value="1"/>
</dbReference>
<comment type="caution">
    <text evidence="12">The sequence shown here is derived from an EMBL/GenBank/DDBJ whole genome shotgun (WGS) entry which is preliminary data.</text>
</comment>
<evidence type="ECO:0000256" key="6">
    <source>
        <dbReference type="ARBA" id="ARBA00023002"/>
    </source>
</evidence>
<evidence type="ECO:0000256" key="4">
    <source>
        <dbReference type="ARBA" id="ARBA00022723"/>
    </source>
</evidence>
<keyword evidence="4" id="KW-0479">Metal-binding</keyword>
<dbReference type="Pfam" id="PF00970">
    <property type="entry name" value="FAD_binding_6"/>
    <property type="match status" value="1"/>
</dbReference>
<comment type="cofactor">
    <cofactor evidence="9">
        <name>[2Fe-2S] cluster</name>
        <dbReference type="ChEBI" id="CHEBI:190135"/>
    </cofactor>
</comment>
<dbReference type="GO" id="GO:0046872">
    <property type="term" value="F:metal ion binding"/>
    <property type="evidence" value="ECO:0007669"/>
    <property type="project" value="UniProtKB-KW"/>
</dbReference>
<feature type="domain" description="FAD-binding FR-type" evidence="11">
    <location>
        <begin position="3"/>
        <end position="110"/>
    </location>
</feature>
<dbReference type="PRINTS" id="PR00371">
    <property type="entry name" value="FPNCR"/>
</dbReference>
<keyword evidence="7" id="KW-0408">Iron</keyword>
<dbReference type="Gene3D" id="3.10.20.30">
    <property type="match status" value="1"/>
</dbReference>
<dbReference type="GO" id="GO:0010124">
    <property type="term" value="P:phenylacetate catabolic process"/>
    <property type="evidence" value="ECO:0007669"/>
    <property type="project" value="InterPro"/>
</dbReference>